<feature type="region of interest" description="Disordered" evidence="1">
    <location>
        <begin position="45"/>
        <end position="136"/>
    </location>
</feature>
<feature type="compositionally biased region" description="Basic and acidic residues" evidence="1">
    <location>
        <begin position="111"/>
        <end position="123"/>
    </location>
</feature>
<dbReference type="AlphaFoldDB" id="A0A016TEP5"/>
<sequence length="216" mass="23939">MFTPKWLAELNITIEPALFTSLLIWVTVSLAVLCGRKREEIHVSVRETVQSSSSEASSSASRAQARKSVKIAKESKESKEDKKKGSSSKKKGKSSSRRKSDEQPSGTPKKKPGESGKESEPANEKQQNGAQSAVRGLTLSTMRTDMSRVRPLLSTKAVSRITLISPDFGTTAKRRHMDEVKEETPNERGVELRLAAIHSDVTWRSIRIIPTFLISY</sequence>
<evidence type="ECO:0000256" key="1">
    <source>
        <dbReference type="SAM" id="MobiDB-lite"/>
    </source>
</evidence>
<evidence type="ECO:0000313" key="3">
    <source>
        <dbReference type="Proteomes" id="UP000024635"/>
    </source>
</evidence>
<feature type="compositionally biased region" description="Basic residues" evidence="1">
    <location>
        <begin position="85"/>
        <end position="97"/>
    </location>
</feature>
<accession>A0A016TEP5</accession>
<feature type="compositionally biased region" description="Low complexity" evidence="1">
    <location>
        <begin position="49"/>
        <end position="63"/>
    </location>
</feature>
<dbReference type="Proteomes" id="UP000024635">
    <property type="component" value="Unassembled WGS sequence"/>
</dbReference>
<name>A0A016TEP5_9BILA</name>
<dbReference type="OrthoDB" id="10595647at2759"/>
<organism evidence="2 3">
    <name type="scientific">Ancylostoma ceylanicum</name>
    <dbReference type="NCBI Taxonomy" id="53326"/>
    <lineage>
        <taxon>Eukaryota</taxon>
        <taxon>Metazoa</taxon>
        <taxon>Ecdysozoa</taxon>
        <taxon>Nematoda</taxon>
        <taxon>Chromadorea</taxon>
        <taxon>Rhabditida</taxon>
        <taxon>Rhabditina</taxon>
        <taxon>Rhabditomorpha</taxon>
        <taxon>Strongyloidea</taxon>
        <taxon>Ancylostomatidae</taxon>
        <taxon>Ancylostomatinae</taxon>
        <taxon>Ancylostoma</taxon>
    </lineage>
</organism>
<gene>
    <name evidence="2" type="primary">Acey_s0110.g134</name>
    <name evidence="2" type="ORF">Y032_0110g134</name>
</gene>
<protein>
    <submittedName>
        <fullName evidence="2">Uncharacterized protein</fullName>
    </submittedName>
</protein>
<reference evidence="3" key="1">
    <citation type="journal article" date="2015" name="Nat. Genet.">
        <title>The genome and transcriptome of the zoonotic hookworm Ancylostoma ceylanicum identify infection-specific gene families.</title>
        <authorList>
            <person name="Schwarz E.M."/>
            <person name="Hu Y."/>
            <person name="Antoshechkin I."/>
            <person name="Miller M.M."/>
            <person name="Sternberg P.W."/>
            <person name="Aroian R.V."/>
        </authorList>
    </citation>
    <scope>NUCLEOTIDE SEQUENCE</scope>
    <source>
        <strain evidence="3">HY135</strain>
    </source>
</reference>
<proteinExistence type="predicted"/>
<feature type="compositionally biased region" description="Basic and acidic residues" evidence="1">
    <location>
        <begin position="71"/>
        <end position="84"/>
    </location>
</feature>
<keyword evidence="3" id="KW-1185">Reference proteome</keyword>
<evidence type="ECO:0000313" key="2">
    <source>
        <dbReference type="EMBL" id="EYC01058.1"/>
    </source>
</evidence>
<comment type="caution">
    <text evidence="2">The sequence shown here is derived from an EMBL/GenBank/DDBJ whole genome shotgun (WGS) entry which is preliminary data.</text>
</comment>
<dbReference type="EMBL" id="JARK01001446">
    <property type="protein sequence ID" value="EYC01058.1"/>
    <property type="molecule type" value="Genomic_DNA"/>
</dbReference>